<evidence type="ECO:0000259" key="7">
    <source>
        <dbReference type="SMART" id="SM00661"/>
    </source>
</evidence>
<keyword evidence="6" id="KW-0539">Nucleus</keyword>
<keyword evidence="2" id="KW-0240">DNA-directed RNA polymerase</keyword>
<evidence type="ECO:0000256" key="1">
    <source>
        <dbReference type="ARBA" id="ARBA00008925"/>
    </source>
</evidence>
<dbReference type="Gene3D" id="2.20.25.10">
    <property type="match status" value="2"/>
</dbReference>
<name>A0A086J2W8_NEMA1</name>
<dbReference type="GO" id="GO:0005665">
    <property type="term" value="C:RNA polymerase II, core complex"/>
    <property type="evidence" value="ECO:0007669"/>
    <property type="project" value="TreeGrafter"/>
</dbReference>
<evidence type="ECO:0000313" key="9">
    <source>
        <dbReference type="Proteomes" id="UP000054524"/>
    </source>
</evidence>
<dbReference type="SUPFAM" id="SSF57783">
    <property type="entry name" value="Zinc beta-ribbon"/>
    <property type="match status" value="2"/>
</dbReference>
<evidence type="ECO:0000256" key="3">
    <source>
        <dbReference type="ARBA" id="ARBA00022723"/>
    </source>
</evidence>
<dbReference type="PANTHER" id="PTHR11239">
    <property type="entry name" value="DNA-DIRECTED RNA POLYMERASE"/>
    <property type="match status" value="1"/>
</dbReference>
<keyword evidence="5" id="KW-0804">Transcription</keyword>
<dbReference type="GO" id="GO:0003899">
    <property type="term" value="F:DNA-directed RNA polymerase activity"/>
    <property type="evidence" value="ECO:0007669"/>
    <property type="project" value="InterPro"/>
</dbReference>
<dbReference type="GO" id="GO:0006283">
    <property type="term" value="P:transcription-coupled nucleotide-excision repair"/>
    <property type="evidence" value="ECO:0007669"/>
    <property type="project" value="TreeGrafter"/>
</dbReference>
<evidence type="ECO:0000256" key="5">
    <source>
        <dbReference type="ARBA" id="ARBA00023163"/>
    </source>
</evidence>
<dbReference type="InterPro" id="IPR001529">
    <property type="entry name" value="Zn_ribbon_RPB9"/>
</dbReference>
<dbReference type="InterPro" id="IPR012164">
    <property type="entry name" value="Rpa12/Rpb9/Rpc10/TFS"/>
</dbReference>
<keyword evidence="4" id="KW-0862">Zinc</keyword>
<dbReference type="HOGENOM" id="CLU_093932_0_1_1"/>
<feature type="domain" description="DNA-directed RNA polymerase II subunit RPB9-like zinc ribbon" evidence="7">
    <location>
        <begin position="20"/>
        <end position="74"/>
    </location>
</feature>
<dbReference type="GO" id="GO:0001193">
    <property type="term" value="P:maintenance of transcriptional fidelity during transcription elongation by RNA polymerase II"/>
    <property type="evidence" value="ECO:0007669"/>
    <property type="project" value="TreeGrafter"/>
</dbReference>
<comment type="caution">
    <text evidence="8">The sequence shown here is derived from an EMBL/GenBank/DDBJ whole genome shotgun (WGS) entry which is preliminary data.</text>
</comment>
<sequence>VQKNPDSRAKINLMAVETKQFCRECNNMLYPKEDKLEKMLYLACKNCEHFEESVTPTVYTVEYKKTSREIESGIGKEIAEDPTLKRIHRKCSRCNCTTHAIFQKKDERGDEPLSVNYVCCKCFKMSNSLDALINE</sequence>
<proteinExistence type="inferred from homology"/>
<dbReference type="EMBL" id="AKIJ01000002">
    <property type="protein sequence ID" value="KFG26486.1"/>
    <property type="molecule type" value="Genomic_DNA"/>
</dbReference>
<dbReference type="PROSITE" id="PS01030">
    <property type="entry name" value="RNA_POL_M_15KD"/>
    <property type="match status" value="1"/>
</dbReference>
<keyword evidence="9" id="KW-1185">Reference proteome</keyword>
<dbReference type="InterPro" id="IPR019761">
    <property type="entry name" value="DNA-dir_RNA_pol-M_15_CS"/>
</dbReference>
<evidence type="ECO:0000256" key="6">
    <source>
        <dbReference type="ARBA" id="ARBA00023242"/>
    </source>
</evidence>
<comment type="similarity">
    <text evidence="1">Belongs to the archaeal RpoM/eukaryotic RPA12/RPB9/RPC11 RNA polymerase family.</text>
</comment>
<organism evidence="8 9">
    <name type="scientific">Nematocida ausubeli (strain ATCC PRA-371 / ERTm2)</name>
    <name type="common">Nematode killer fungus</name>
    <dbReference type="NCBI Taxonomy" id="1913371"/>
    <lineage>
        <taxon>Eukaryota</taxon>
        <taxon>Fungi</taxon>
        <taxon>Fungi incertae sedis</taxon>
        <taxon>Microsporidia</taxon>
        <taxon>Nematocida</taxon>
    </lineage>
</organism>
<protein>
    <recommendedName>
        <fullName evidence="7">DNA-directed RNA polymerase II subunit RPB9-like zinc ribbon domain-containing protein</fullName>
    </recommendedName>
</protein>
<dbReference type="AlphaFoldDB" id="A0A086J2W8"/>
<accession>A0A086J2W8</accession>
<evidence type="ECO:0000256" key="4">
    <source>
        <dbReference type="ARBA" id="ARBA00022833"/>
    </source>
</evidence>
<dbReference type="SMART" id="SM00661">
    <property type="entry name" value="RPOL9"/>
    <property type="match status" value="1"/>
</dbReference>
<evidence type="ECO:0000313" key="8">
    <source>
        <dbReference type="EMBL" id="KFG26486.1"/>
    </source>
</evidence>
<dbReference type="Pfam" id="PF02150">
    <property type="entry name" value="Zn_ribbon_RPB9"/>
    <property type="match status" value="1"/>
</dbReference>
<reference evidence="8 9" key="1">
    <citation type="journal article" date="2014" name="Genome Announc.">
        <title>Genome Sequence of the Microsporidian Species Nematocida sp1 Strain ERTm6 (ATCC PRA-372).</title>
        <authorList>
            <person name="Bakowski M.A."/>
            <person name="Priest M."/>
            <person name="Young S."/>
            <person name="Cuomo C.A."/>
            <person name="Troemel E.R."/>
        </authorList>
    </citation>
    <scope>NUCLEOTIDE SEQUENCE [LARGE SCALE GENOMIC DNA]</scope>
    <source>
        <strain evidence="8 9">ERTm6</strain>
    </source>
</reference>
<gene>
    <name evidence="8" type="ORF">NESG_00632</name>
</gene>
<dbReference type="RefSeq" id="XP_052905041.1">
    <property type="nucleotide sequence ID" value="XM_053048281.1"/>
</dbReference>
<dbReference type="GO" id="GO:0046872">
    <property type="term" value="F:metal ion binding"/>
    <property type="evidence" value="ECO:0007669"/>
    <property type="project" value="UniProtKB-KW"/>
</dbReference>
<dbReference type="Proteomes" id="UP000054524">
    <property type="component" value="Unassembled WGS sequence"/>
</dbReference>
<feature type="non-terminal residue" evidence="8">
    <location>
        <position position="1"/>
    </location>
</feature>
<dbReference type="PANTHER" id="PTHR11239:SF1">
    <property type="entry name" value="DNA-DIRECTED RNA POLYMERASE II SUBUNIT RPB9"/>
    <property type="match status" value="1"/>
</dbReference>
<evidence type="ECO:0000256" key="2">
    <source>
        <dbReference type="ARBA" id="ARBA00022478"/>
    </source>
</evidence>
<keyword evidence="3" id="KW-0479">Metal-binding</keyword>
<dbReference type="GeneID" id="77675605"/>
<dbReference type="GO" id="GO:0006367">
    <property type="term" value="P:transcription initiation at RNA polymerase II promoter"/>
    <property type="evidence" value="ECO:0007669"/>
    <property type="project" value="TreeGrafter"/>
</dbReference>